<evidence type="ECO:0000313" key="3">
    <source>
        <dbReference type="Proteomes" id="UP000012073"/>
    </source>
</evidence>
<dbReference type="GeneID" id="17322144"/>
<dbReference type="Proteomes" id="UP000012073">
    <property type="component" value="Unassembled WGS sequence"/>
</dbReference>
<dbReference type="STRING" id="2769.R7Q981"/>
<dbReference type="KEGG" id="ccp:CHC_T00003260001"/>
<name>R7Q981_CHOCR</name>
<dbReference type="CDD" id="cd00322">
    <property type="entry name" value="FNR_like"/>
    <property type="match status" value="1"/>
</dbReference>
<dbReference type="Gramene" id="CDF34609">
    <property type="protein sequence ID" value="CDF34609"/>
    <property type="gene ID" value="CHC_T00003260001"/>
</dbReference>
<sequence length="366" mass="40195">MAPLLFVRSNHSPPNCTLYFASPPHIPLPEPPSAPRHLHSSLAPAAPAITTMRRTCAAFVGALGHPILAPSSRGLVSTRPCALVARRPLRRPHSLAAAARPRARVVALAAQTQQQTAWNVVSVLENSSLWEAHRYLVLDVGTTLEKGSLCDAYRVPGMYVQLRPGDDTKPAFLAISSAPNVQGVFEFLIKDTDATRWLAEVKPGDDVQVSPVGGNGFPTAKLDLLSYPPIPEEDKPLDLLLFATGSGIAPIRAVIESMLNGLNIRQRRSVKLFYGAWYPERMAYMDRFVLWKGDGVEVIPVMSRPDESKEPWTGRTGYVQEALKDIGVPHPRQTAALLCGKKDMTIEVKNYLLEQGVPEDRILFNF</sequence>
<feature type="domain" description="FAD-binding FR-type" evidence="1">
    <location>
        <begin position="76"/>
        <end position="219"/>
    </location>
</feature>
<dbReference type="Pfam" id="PF00175">
    <property type="entry name" value="NAD_binding_1"/>
    <property type="match status" value="1"/>
</dbReference>
<dbReference type="PROSITE" id="PS51384">
    <property type="entry name" value="FAD_FR"/>
    <property type="match status" value="1"/>
</dbReference>
<dbReference type="AlphaFoldDB" id="R7Q981"/>
<dbReference type="InterPro" id="IPR017938">
    <property type="entry name" value="Riboflavin_synthase-like_b-brl"/>
</dbReference>
<dbReference type="PhylomeDB" id="R7Q981"/>
<dbReference type="InterPro" id="IPR039261">
    <property type="entry name" value="FNR_nucleotide-bd"/>
</dbReference>
<dbReference type="RefSeq" id="XP_005714428.1">
    <property type="nucleotide sequence ID" value="XM_005714371.1"/>
</dbReference>
<dbReference type="GO" id="GO:0016491">
    <property type="term" value="F:oxidoreductase activity"/>
    <property type="evidence" value="ECO:0007669"/>
    <property type="project" value="InterPro"/>
</dbReference>
<dbReference type="SUPFAM" id="SSF52343">
    <property type="entry name" value="Ferredoxin reductase-like, C-terminal NADP-linked domain"/>
    <property type="match status" value="1"/>
</dbReference>
<dbReference type="InterPro" id="IPR001433">
    <property type="entry name" value="OxRdtase_FAD/NAD-bd"/>
</dbReference>
<dbReference type="PANTHER" id="PTHR47215:SF1">
    <property type="entry name" value="F9L1.8 PROTEIN"/>
    <property type="match status" value="1"/>
</dbReference>
<evidence type="ECO:0000313" key="2">
    <source>
        <dbReference type="EMBL" id="CDF34609.1"/>
    </source>
</evidence>
<dbReference type="SUPFAM" id="SSF63380">
    <property type="entry name" value="Riboflavin synthase domain-like"/>
    <property type="match status" value="1"/>
</dbReference>
<reference evidence="3" key="1">
    <citation type="journal article" date="2013" name="Proc. Natl. Acad. Sci. U.S.A.">
        <title>Genome structure and metabolic features in the red seaweed Chondrus crispus shed light on evolution of the Archaeplastida.</title>
        <authorList>
            <person name="Collen J."/>
            <person name="Porcel B."/>
            <person name="Carre W."/>
            <person name="Ball S.G."/>
            <person name="Chaparro C."/>
            <person name="Tonon T."/>
            <person name="Barbeyron T."/>
            <person name="Michel G."/>
            <person name="Noel B."/>
            <person name="Valentin K."/>
            <person name="Elias M."/>
            <person name="Artiguenave F."/>
            <person name="Arun A."/>
            <person name="Aury J.M."/>
            <person name="Barbosa-Neto J.F."/>
            <person name="Bothwell J.H."/>
            <person name="Bouget F.Y."/>
            <person name="Brillet L."/>
            <person name="Cabello-Hurtado F."/>
            <person name="Capella-Gutierrez S."/>
            <person name="Charrier B."/>
            <person name="Cladiere L."/>
            <person name="Cock J.M."/>
            <person name="Coelho S.M."/>
            <person name="Colleoni C."/>
            <person name="Czjzek M."/>
            <person name="Da Silva C."/>
            <person name="Delage L."/>
            <person name="Denoeud F."/>
            <person name="Deschamps P."/>
            <person name="Dittami S.M."/>
            <person name="Gabaldon T."/>
            <person name="Gachon C.M."/>
            <person name="Groisillier A."/>
            <person name="Herve C."/>
            <person name="Jabbari K."/>
            <person name="Katinka M."/>
            <person name="Kloareg B."/>
            <person name="Kowalczyk N."/>
            <person name="Labadie K."/>
            <person name="Leblanc C."/>
            <person name="Lopez P.J."/>
            <person name="McLachlan D.H."/>
            <person name="Meslet-Cladiere L."/>
            <person name="Moustafa A."/>
            <person name="Nehr Z."/>
            <person name="Nyvall Collen P."/>
            <person name="Panaud O."/>
            <person name="Partensky F."/>
            <person name="Poulain J."/>
            <person name="Rensing S.A."/>
            <person name="Rousvoal S."/>
            <person name="Samson G."/>
            <person name="Symeonidi A."/>
            <person name="Weissenbach J."/>
            <person name="Zambounis A."/>
            <person name="Wincker P."/>
            <person name="Boyen C."/>
        </authorList>
    </citation>
    <scope>NUCLEOTIDE SEQUENCE [LARGE SCALE GENOMIC DNA]</scope>
    <source>
        <strain evidence="3">cv. Stackhouse</strain>
    </source>
</reference>
<accession>R7Q981</accession>
<keyword evidence="3" id="KW-1185">Reference proteome</keyword>
<protein>
    <recommendedName>
        <fullName evidence="1">FAD-binding FR-type domain-containing protein</fullName>
    </recommendedName>
</protein>
<dbReference type="OrthoDB" id="1856718at2759"/>
<evidence type="ECO:0000259" key="1">
    <source>
        <dbReference type="PROSITE" id="PS51384"/>
    </source>
</evidence>
<proteinExistence type="predicted"/>
<dbReference type="Gene3D" id="3.40.50.80">
    <property type="entry name" value="Nucleotide-binding domain of ferredoxin-NADP reductase (FNR) module"/>
    <property type="match status" value="1"/>
</dbReference>
<gene>
    <name evidence="2" type="ORF">CHC_T00003260001</name>
</gene>
<dbReference type="PANTHER" id="PTHR47215">
    <property type="match status" value="1"/>
</dbReference>
<dbReference type="EMBL" id="HG001703">
    <property type="protein sequence ID" value="CDF34609.1"/>
    <property type="molecule type" value="Genomic_DNA"/>
</dbReference>
<dbReference type="InterPro" id="IPR017927">
    <property type="entry name" value="FAD-bd_FR_type"/>
</dbReference>
<organism evidence="2 3">
    <name type="scientific">Chondrus crispus</name>
    <name type="common">Carrageen Irish moss</name>
    <name type="synonym">Polymorpha crispa</name>
    <dbReference type="NCBI Taxonomy" id="2769"/>
    <lineage>
        <taxon>Eukaryota</taxon>
        <taxon>Rhodophyta</taxon>
        <taxon>Florideophyceae</taxon>
        <taxon>Rhodymeniophycidae</taxon>
        <taxon>Gigartinales</taxon>
        <taxon>Gigartinaceae</taxon>
        <taxon>Chondrus</taxon>
    </lineage>
</organism>